<dbReference type="KEGG" id="pno:SNOG_01961"/>
<dbReference type="EMBL" id="CP069024">
    <property type="protein sequence ID" value="QRC91754.1"/>
    <property type="molecule type" value="Genomic_DNA"/>
</dbReference>
<evidence type="ECO:0000256" key="4">
    <source>
        <dbReference type="ARBA" id="ARBA00023033"/>
    </source>
</evidence>
<dbReference type="Proteomes" id="UP000663193">
    <property type="component" value="Chromosome 2"/>
</dbReference>
<dbReference type="OMA" id="AVHGYYF"/>
<evidence type="ECO:0000256" key="1">
    <source>
        <dbReference type="ARBA" id="ARBA00022630"/>
    </source>
</evidence>
<dbReference type="PANTHER" id="PTHR46972:SF1">
    <property type="entry name" value="FAD DEPENDENT OXIDOREDUCTASE DOMAIN-CONTAINING PROTEIN"/>
    <property type="match status" value="1"/>
</dbReference>
<name>A0A7U2HVD9_PHANO</name>
<dbReference type="PRINTS" id="PR00420">
    <property type="entry name" value="RNGMNOXGNASE"/>
</dbReference>
<evidence type="ECO:0000313" key="6">
    <source>
        <dbReference type="EMBL" id="QRC91754.1"/>
    </source>
</evidence>
<evidence type="ECO:0000259" key="5">
    <source>
        <dbReference type="Pfam" id="PF01494"/>
    </source>
</evidence>
<dbReference type="AlphaFoldDB" id="A0A7U2HVD9"/>
<evidence type="ECO:0000256" key="2">
    <source>
        <dbReference type="ARBA" id="ARBA00022827"/>
    </source>
</evidence>
<proteinExistence type="predicted"/>
<dbReference type="InterPro" id="IPR036188">
    <property type="entry name" value="FAD/NAD-bd_sf"/>
</dbReference>
<dbReference type="Gene3D" id="3.50.50.60">
    <property type="entry name" value="FAD/NAD(P)-binding domain"/>
    <property type="match status" value="1"/>
</dbReference>
<dbReference type="SUPFAM" id="SSF51905">
    <property type="entry name" value="FAD/NAD(P)-binding domain"/>
    <property type="match status" value="1"/>
</dbReference>
<dbReference type="GO" id="GO:0071949">
    <property type="term" value="F:FAD binding"/>
    <property type="evidence" value="ECO:0007669"/>
    <property type="project" value="InterPro"/>
</dbReference>
<accession>A0A7U2HVD9</accession>
<evidence type="ECO:0000313" key="7">
    <source>
        <dbReference type="Proteomes" id="UP000663193"/>
    </source>
</evidence>
<dbReference type="Pfam" id="PF01494">
    <property type="entry name" value="FAD_binding_3"/>
    <property type="match status" value="1"/>
</dbReference>
<reference evidence="7" key="1">
    <citation type="journal article" date="2021" name="BMC Genomics">
        <title>Chromosome-level genome assembly and manually-curated proteome of model necrotroph Parastagonospora nodorum Sn15 reveals a genome-wide trove of candidate effector homologs, and redundancy of virulence-related functions within an accessory chromosome.</title>
        <authorList>
            <person name="Bertazzoni S."/>
            <person name="Jones D.A.B."/>
            <person name="Phan H.T."/>
            <person name="Tan K.-C."/>
            <person name="Hane J.K."/>
        </authorList>
    </citation>
    <scope>NUCLEOTIDE SEQUENCE [LARGE SCALE GENOMIC DNA]</scope>
    <source>
        <strain evidence="7">SN15 / ATCC MYA-4574 / FGSC 10173)</strain>
    </source>
</reference>
<feature type="domain" description="FAD-binding" evidence="5">
    <location>
        <begin position="6"/>
        <end position="335"/>
    </location>
</feature>
<keyword evidence="3" id="KW-0560">Oxidoreductase</keyword>
<dbReference type="PANTHER" id="PTHR46972">
    <property type="entry name" value="MONOOXYGENASE ASQM-RELATED"/>
    <property type="match status" value="1"/>
</dbReference>
<protein>
    <recommendedName>
        <fullName evidence="5">FAD-binding domain-containing protein</fullName>
    </recommendedName>
</protein>
<dbReference type="GO" id="GO:0004497">
    <property type="term" value="F:monooxygenase activity"/>
    <property type="evidence" value="ECO:0007669"/>
    <property type="project" value="UniProtKB-KW"/>
</dbReference>
<dbReference type="RefSeq" id="XP_001792583.1">
    <property type="nucleotide sequence ID" value="XM_001792531.1"/>
</dbReference>
<gene>
    <name evidence="6" type="ORF">JI435_019610</name>
</gene>
<keyword evidence="2" id="KW-0274">FAD</keyword>
<organism evidence="6 7">
    <name type="scientific">Phaeosphaeria nodorum (strain SN15 / ATCC MYA-4574 / FGSC 10173)</name>
    <name type="common">Glume blotch fungus</name>
    <name type="synonym">Parastagonospora nodorum</name>
    <dbReference type="NCBI Taxonomy" id="321614"/>
    <lineage>
        <taxon>Eukaryota</taxon>
        <taxon>Fungi</taxon>
        <taxon>Dikarya</taxon>
        <taxon>Ascomycota</taxon>
        <taxon>Pezizomycotina</taxon>
        <taxon>Dothideomycetes</taxon>
        <taxon>Pleosporomycetidae</taxon>
        <taxon>Pleosporales</taxon>
        <taxon>Pleosporineae</taxon>
        <taxon>Phaeosphaeriaceae</taxon>
        <taxon>Parastagonospora</taxon>
    </lineage>
</organism>
<sequence>MPVPKIAIIGAGPGGCILARLLHTHGISCTIFEGETSIDYRSQGGTLDLRAKTGLRAIKQAGLWEEFQEYARYDGESLLITDKNLTTWMRRSPGKPDQGNSFQSAPEIDRCDLRKILLESVPKETIRWGMKLARVQQTNTGHELHFSNGEVERGHDLIVGCDGAWSKTRTLLTQEAPHYTGLAGWTMQIPNAKTTAPDVYKLVNRGSVLAYSDGKSIALQQLSSGDIWISTYAQQPERLPRLANAENTDTSAMKKELAEQFHDWVPELRGAFDKVQGDAVQRQLYMLPTDFTWTHKIGVTLLGDAAHLMTPFSGIGVNTAFHDALILSHQIVNCVSSGMVGNLDNFVVEYEEQMFVNAHKAMVQTEGSMNDMLFTPGAPRTSISSYICRFAKADLPPWLHPIVTLLVYAGFWVYKWFV</sequence>
<evidence type="ECO:0000256" key="3">
    <source>
        <dbReference type="ARBA" id="ARBA00023002"/>
    </source>
</evidence>
<dbReference type="InterPro" id="IPR002938">
    <property type="entry name" value="FAD-bd"/>
</dbReference>
<keyword evidence="7" id="KW-1185">Reference proteome</keyword>
<keyword evidence="1" id="KW-0285">Flavoprotein</keyword>
<dbReference type="VEuPathDB" id="FungiDB:JI435_019610"/>
<dbReference type="OrthoDB" id="655030at2759"/>
<keyword evidence="4" id="KW-0503">Monooxygenase</keyword>